<dbReference type="KEGG" id="smar:SM39_2485"/>
<dbReference type="AlphaFoldDB" id="A0AAT9F161"/>
<feature type="signal peptide" evidence="1">
    <location>
        <begin position="1"/>
        <end position="20"/>
    </location>
</feature>
<evidence type="ECO:0008006" key="3">
    <source>
        <dbReference type="Google" id="ProtNLM"/>
    </source>
</evidence>
<dbReference type="Pfam" id="PF16695">
    <property type="entry name" value="Tai4"/>
    <property type="match status" value="1"/>
</dbReference>
<keyword evidence="1" id="KW-0732">Signal</keyword>
<proteinExistence type="predicted"/>
<dbReference type="InterPro" id="IPR032032">
    <property type="entry name" value="Tai4"/>
</dbReference>
<sequence>MRRYTYFLMSLLLGSHVVLAENSLNALSQEALYKNWLTSRCIGKSTDSERTKQDAFRSAAAYLELSELPLDAFEQGEKLAEQYANKNNQGSVKGSYHILACLSLQSASEANVIFFRYSNQ</sequence>
<gene>
    <name evidence="2" type="ORF">SM39_2485</name>
</gene>
<reference evidence="2" key="1">
    <citation type="journal article" date="2014" name="Genome Biol. Evol.">
        <title>Genome evolution and plasticity of Serratia marcescens, an important multidrug-resistant nosocomial pathogen.</title>
        <authorList>
            <person name="Iguchi A."/>
            <person name="Nagaya Y."/>
            <person name="Pradel E."/>
            <person name="Ooka T."/>
            <person name="Ogura Y."/>
            <person name="Katsura K."/>
            <person name="Kurokawa K."/>
            <person name="Oshima K."/>
            <person name="Hattori M."/>
            <person name="Parkhill J."/>
            <person name="Sebaihia M."/>
            <person name="Coulthurst S.J."/>
            <person name="Gotoh N."/>
            <person name="Thomson N.R."/>
            <person name="Ewbank J.J."/>
            <person name="Hayashi T."/>
        </authorList>
    </citation>
    <scope>NUCLEOTIDE SEQUENCE</scope>
    <source>
        <strain evidence="2">SM39</strain>
    </source>
</reference>
<feature type="chain" id="PRO_5043725670" description="Type VI secretion protein" evidence="1">
    <location>
        <begin position="21"/>
        <end position="120"/>
    </location>
</feature>
<name>A0AAT9F161_SERMA</name>
<evidence type="ECO:0000256" key="1">
    <source>
        <dbReference type="SAM" id="SignalP"/>
    </source>
</evidence>
<dbReference type="InterPro" id="IPR038314">
    <property type="entry name" value="T6SS_sf"/>
</dbReference>
<accession>A0AAT9F161</accession>
<evidence type="ECO:0000313" key="2">
    <source>
        <dbReference type="EMBL" id="BAO34487.1"/>
    </source>
</evidence>
<dbReference type="Gene3D" id="1.20.120.1620">
    <property type="match status" value="1"/>
</dbReference>
<dbReference type="EMBL" id="AP013063">
    <property type="protein sequence ID" value="BAO34487.1"/>
    <property type="molecule type" value="Genomic_DNA"/>
</dbReference>
<organism evidence="2">
    <name type="scientific">Serratia marcescens SM39</name>
    <dbReference type="NCBI Taxonomy" id="1334564"/>
    <lineage>
        <taxon>Bacteria</taxon>
        <taxon>Pseudomonadati</taxon>
        <taxon>Pseudomonadota</taxon>
        <taxon>Gammaproteobacteria</taxon>
        <taxon>Enterobacterales</taxon>
        <taxon>Yersiniaceae</taxon>
        <taxon>Serratia</taxon>
    </lineage>
</organism>
<protein>
    <recommendedName>
        <fullName evidence="3">Type VI secretion protein</fullName>
    </recommendedName>
</protein>